<sequence length="144" mass="16368">MIKSQKIAIGFDESKYSKKAVEYVINNFEKSSTVYLIYVEEMLGSLYLSNPSLFIDDSIIKKIREKTKKELIKEVEAIRKKGFKAEYEYIEGYPPDKLVNEAKRKNADIIVVGSRGMGKWKGSVLGSVSQKLTVIARTPLLIIK</sequence>
<accession>D2EFF0</accession>
<dbReference type="InterPro" id="IPR006016">
    <property type="entry name" value="UspA"/>
</dbReference>
<dbReference type="SUPFAM" id="SSF52402">
    <property type="entry name" value="Adenine nucleotide alpha hydrolases-like"/>
    <property type="match status" value="1"/>
</dbReference>
<dbReference type="PANTHER" id="PTHR31964">
    <property type="entry name" value="ADENINE NUCLEOTIDE ALPHA HYDROLASES-LIKE SUPERFAMILY PROTEIN"/>
    <property type="match status" value="1"/>
</dbReference>
<organism evidence="2 3">
    <name type="scientific">Candidatus Parvarchaeum acidiphilum ARMAN-4</name>
    <dbReference type="NCBI Taxonomy" id="662760"/>
    <lineage>
        <taxon>Archaea</taxon>
        <taxon>Candidatus Parvarchaeota</taxon>
        <taxon>Candidatus Parvarchaeum</taxon>
    </lineage>
</organism>
<gene>
    <name evidence="2" type="ORF">BJBARM4_0468</name>
</gene>
<proteinExistence type="predicted"/>
<dbReference type="EMBL" id="GG730045">
    <property type="protein sequence ID" value="EEZ92955.1"/>
    <property type="molecule type" value="Genomic_DNA"/>
</dbReference>
<evidence type="ECO:0000313" key="3">
    <source>
        <dbReference type="Proteomes" id="UP000009375"/>
    </source>
</evidence>
<reference evidence="2 3" key="1">
    <citation type="journal article" date="2010" name="Proc. Natl. Acad. Sci. U.S.A.">
        <title>Enigmatic, ultrasmall, uncultivated Archaea.</title>
        <authorList>
            <person name="Baker B.J."/>
            <person name="Comolli L.R."/>
            <person name="Dick G.J."/>
            <person name="Hauser L.J."/>
            <person name="Hyatt D."/>
            <person name="Dill B.D."/>
            <person name="Land M.L."/>
            <person name="Verberkmoes N.C."/>
            <person name="Hettich R.L."/>
            <person name="Banfield J.F."/>
        </authorList>
    </citation>
    <scope>NUCLEOTIDE SEQUENCE [LARGE SCALE GENOMIC DNA]</scope>
</reference>
<dbReference type="Pfam" id="PF00582">
    <property type="entry name" value="Usp"/>
    <property type="match status" value="1"/>
</dbReference>
<evidence type="ECO:0000313" key="2">
    <source>
        <dbReference type="EMBL" id="EEZ92955.1"/>
    </source>
</evidence>
<dbReference type="CDD" id="cd23659">
    <property type="entry name" value="USP_At3g01520-like"/>
    <property type="match status" value="1"/>
</dbReference>
<dbReference type="InterPro" id="IPR014729">
    <property type="entry name" value="Rossmann-like_a/b/a_fold"/>
</dbReference>
<name>D2EFF0_PARA4</name>
<dbReference type="AlphaFoldDB" id="D2EFF0"/>
<dbReference type="Proteomes" id="UP000009375">
    <property type="component" value="Unassembled WGS sequence"/>
</dbReference>
<evidence type="ECO:0000259" key="1">
    <source>
        <dbReference type="Pfam" id="PF00582"/>
    </source>
</evidence>
<dbReference type="Gene3D" id="3.40.50.620">
    <property type="entry name" value="HUPs"/>
    <property type="match status" value="1"/>
</dbReference>
<dbReference type="PANTHER" id="PTHR31964:SF113">
    <property type="entry name" value="USPA DOMAIN-CONTAINING PROTEIN"/>
    <property type="match status" value="1"/>
</dbReference>
<dbReference type="PRINTS" id="PR01438">
    <property type="entry name" value="UNVRSLSTRESS"/>
</dbReference>
<feature type="domain" description="UspA" evidence="1">
    <location>
        <begin position="5"/>
        <end position="144"/>
    </location>
</feature>
<protein>
    <submittedName>
        <fullName evidence="2">UspA domain protein</fullName>
    </submittedName>
</protein>
<dbReference type="InterPro" id="IPR006015">
    <property type="entry name" value="Universal_stress_UspA"/>
</dbReference>